<organism evidence="1 2">
    <name type="scientific">Nonomuraea recticatena</name>
    <dbReference type="NCBI Taxonomy" id="46178"/>
    <lineage>
        <taxon>Bacteria</taxon>
        <taxon>Bacillati</taxon>
        <taxon>Actinomycetota</taxon>
        <taxon>Actinomycetes</taxon>
        <taxon>Streptosporangiales</taxon>
        <taxon>Streptosporangiaceae</taxon>
        <taxon>Nonomuraea</taxon>
    </lineage>
</organism>
<proteinExistence type="predicted"/>
<dbReference type="RefSeq" id="WP_346157650.1">
    <property type="nucleotide sequence ID" value="NZ_BAAATE010000061.1"/>
</dbReference>
<keyword evidence="2" id="KW-1185">Reference proteome</keyword>
<dbReference type="Proteomes" id="UP001501666">
    <property type="component" value="Unassembled WGS sequence"/>
</dbReference>
<accession>A0ABN3TCS4</accession>
<protein>
    <recommendedName>
        <fullName evidence="3">PIN domain-containing protein</fullName>
    </recommendedName>
</protein>
<evidence type="ECO:0000313" key="1">
    <source>
        <dbReference type="EMBL" id="GAA2700552.1"/>
    </source>
</evidence>
<sequence>MSDHVPTPYILDVDVLTEISRGDADLIGLVQDYDRAGQPLVISALAATGALLDAPGEDAEALLSGLSGFEHVQIAALDGVEQANLLANMISRTGLNPWRAHVASLADMAACPIITLDRSQWEQHAGALDDPLYFIVIADPDQ</sequence>
<evidence type="ECO:0008006" key="3">
    <source>
        <dbReference type="Google" id="ProtNLM"/>
    </source>
</evidence>
<name>A0ABN3TCS4_9ACTN</name>
<gene>
    <name evidence="1" type="ORF">GCM10010412_097770</name>
</gene>
<dbReference type="SUPFAM" id="SSF88723">
    <property type="entry name" value="PIN domain-like"/>
    <property type="match status" value="1"/>
</dbReference>
<dbReference type="EMBL" id="BAAATE010000061">
    <property type="protein sequence ID" value="GAA2700552.1"/>
    <property type="molecule type" value="Genomic_DNA"/>
</dbReference>
<comment type="caution">
    <text evidence="1">The sequence shown here is derived from an EMBL/GenBank/DDBJ whole genome shotgun (WGS) entry which is preliminary data.</text>
</comment>
<evidence type="ECO:0000313" key="2">
    <source>
        <dbReference type="Proteomes" id="UP001501666"/>
    </source>
</evidence>
<dbReference type="InterPro" id="IPR029060">
    <property type="entry name" value="PIN-like_dom_sf"/>
</dbReference>
<reference evidence="1 2" key="1">
    <citation type="journal article" date="2019" name="Int. J. Syst. Evol. Microbiol.">
        <title>The Global Catalogue of Microorganisms (GCM) 10K type strain sequencing project: providing services to taxonomists for standard genome sequencing and annotation.</title>
        <authorList>
            <consortium name="The Broad Institute Genomics Platform"/>
            <consortium name="The Broad Institute Genome Sequencing Center for Infectious Disease"/>
            <person name="Wu L."/>
            <person name="Ma J."/>
        </authorList>
    </citation>
    <scope>NUCLEOTIDE SEQUENCE [LARGE SCALE GENOMIC DNA]</scope>
    <source>
        <strain evidence="1 2">JCM 6835</strain>
    </source>
</reference>